<dbReference type="InterPro" id="IPR009011">
    <property type="entry name" value="Man6P_isomerase_rcpt-bd_dom_sf"/>
</dbReference>
<keyword evidence="2" id="KW-0812">Transmembrane</keyword>
<dbReference type="EMBL" id="CALQ01000874">
    <property type="protein sequence ID" value="CCM15573.1"/>
    <property type="molecule type" value="Genomic_DNA"/>
</dbReference>
<feature type="region of interest" description="Disordered" evidence="1">
    <location>
        <begin position="992"/>
        <end position="1015"/>
    </location>
</feature>
<protein>
    <recommendedName>
        <fullName evidence="5">Tyrosine-protein kinase ephrin type A/B receptor-like domain-containing protein</fullName>
    </recommendedName>
</protein>
<feature type="transmembrane region" description="Helical" evidence="2">
    <location>
        <begin position="1022"/>
        <end position="1042"/>
    </location>
</feature>
<dbReference type="PANTHER" id="PTHR22727">
    <property type="entry name" value="PROTEIN CBG13728"/>
    <property type="match status" value="1"/>
</dbReference>
<keyword evidence="3" id="KW-0732">Signal</keyword>
<dbReference type="PANTHER" id="PTHR22727:SF15">
    <property type="entry name" value="MRH DOMAIN-CONTAINING PROTEIN"/>
    <property type="match status" value="1"/>
</dbReference>
<dbReference type="InterPro" id="IPR039181">
    <property type="entry name" value="Elapor1/2"/>
</dbReference>
<evidence type="ECO:0000256" key="2">
    <source>
        <dbReference type="SAM" id="Phobius"/>
    </source>
</evidence>
<dbReference type="GO" id="GO:0016020">
    <property type="term" value="C:membrane"/>
    <property type="evidence" value="ECO:0007669"/>
    <property type="project" value="TreeGrafter"/>
</dbReference>
<keyword evidence="2" id="KW-0472">Membrane</keyword>
<evidence type="ECO:0000256" key="1">
    <source>
        <dbReference type="SAM" id="MobiDB-lite"/>
    </source>
</evidence>
<gene>
    <name evidence="4" type="primary">LgM4147LRVhigh.22.01020.00360</name>
    <name evidence="4" type="ORF">BN36_2230810</name>
</gene>
<sequence length="1218" mass="132564">MQQRERRGPVTGLLGRRSATRAVSAVAVLLLVSVSCGAAGRPCTAEDITYFYSPCDQRTSKLTVLSYLPSDVNCEPGDLVVPPPRTTSCYNCVDGYHLNPATLECAACPAGTFSSYTTRYVNFDPLPEMLMAYCSPEPCAAWSAVEDTYGTVLSSGLQPTEGRPLTPWGTIDESVESTLDFFTVVTESAGVLEFEYSISSEEAYDGLQLRLNFSLVSNPDHNIGRNRFFATGVHRDWYHASIKLPQGYTKIQFQYIKDSTGPPYGEELTGVNDRALLRNIVIRGTQKTVADMQCINCPPGYWTTTEGVGGSGASECVRCPRNTYRSAHDTQCLACPARTSSLAGATECTPMRVCAASDYIAQYGSCLSDNTRVRSWVKYEGANCVDEEDSRPMATKVECAACLPGMRHAGGQGRGVCVSCPPGEYLLGEECRLCPLGTAAIPTLLYRSGFDDLGGNVTALSGTSLSYFHCSGSARICHLAQGEGFELVAFPFDDEDNTLVGIRQLRSANCTYSLATLNYTFNAEEDGWVNITFAYVDSDGKFVNKMDWRTTMSVRLVVDEVTDYPIRNFARLPPLSDLGFYSLVVPYYVDTALPASDADPNLPGLRHRLSWIVEELAYTSNPISVVIVALEVFGDMAGGVAKCQPCRAGFSCPAGASKMTPCSPGTIQPSARAEVCEACVNNTYTPGYGFTACTRCPSSTIANADHTGCSSACVFERNHMLYNFSDLRDVVLNTTLGNIPGMNTSLSNMTIEEADEASITRFYFSPCDPLPVTDARTTSQSDTAATPVTRDRLCVPSVRGRNSSSSAYVCQRTTPTNGRHFGDAVQHLGLGQHLYMLTEQGSLAALDRFSFLGGHWDYYVRPYTVAYIELQCSMENDEPRFGTLEYVGESDGEVLLRWRSAYACPLCTKDSYLKVETTCDDPNVTTRWVYYTLRTDSFSCIGGYVPPEPIIMNCTECTVESYVVRWLDCNATTKTQDGVYVLMPEYANCTPSATPLPPVTPRPCDPSSGRGDGKGGSPVREAVLLVMLVLLLAGLVVLTVYYRQLRERLARAARGEGAELDVYGGILDDMYSHDEEGEEGEEPPLSRGTAATAMHQLWGVLTGMGQHIQDAVLPNDGGGSAADASAEARSGRNVRFCRHFGWRQCASWRRWSESLFSRGHRRRSLTGLSVVSSGTASAVLHASEVWTLKLKSSSSLLFVSPSRVCAWGLGEGVSTDLT</sequence>
<accession>A0A1E1IWA3</accession>
<organism evidence="4">
    <name type="scientific">Leishmania guyanensis</name>
    <dbReference type="NCBI Taxonomy" id="5670"/>
    <lineage>
        <taxon>Eukaryota</taxon>
        <taxon>Discoba</taxon>
        <taxon>Euglenozoa</taxon>
        <taxon>Kinetoplastea</taxon>
        <taxon>Metakinetoplastina</taxon>
        <taxon>Trypanosomatida</taxon>
        <taxon>Trypanosomatidae</taxon>
        <taxon>Leishmaniinae</taxon>
        <taxon>Leishmania</taxon>
        <taxon>Leishmania guyanensis species complex</taxon>
    </lineage>
</organism>
<proteinExistence type="predicted"/>
<evidence type="ECO:0000313" key="4">
    <source>
        <dbReference type="EMBL" id="CCM15573.1"/>
    </source>
</evidence>
<feature type="compositionally biased region" description="Pro residues" evidence="1">
    <location>
        <begin position="994"/>
        <end position="1004"/>
    </location>
</feature>
<evidence type="ECO:0000256" key="3">
    <source>
        <dbReference type="SAM" id="SignalP"/>
    </source>
</evidence>
<evidence type="ECO:0008006" key="5">
    <source>
        <dbReference type="Google" id="ProtNLM"/>
    </source>
</evidence>
<dbReference type="SUPFAM" id="SSF57184">
    <property type="entry name" value="Growth factor receptor domain"/>
    <property type="match status" value="1"/>
</dbReference>
<dbReference type="AlphaFoldDB" id="A0A1E1IWA3"/>
<feature type="signal peptide" evidence="3">
    <location>
        <begin position="1"/>
        <end position="40"/>
    </location>
</feature>
<feature type="chain" id="PRO_5009113794" description="Tyrosine-protein kinase ephrin type A/B receptor-like domain-containing protein" evidence="3">
    <location>
        <begin position="41"/>
        <end position="1218"/>
    </location>
</feature>
<dbReference type="Gene3D" id="2.70.130.10">
    <property type="entry name" value="Mannose-6-phosphate receptor binding domain"/>
    <property type="match status" value="1"/>
</dbReference>
<dbReference type="SMART" id="SM01411">
    <property type="entry name" value="Ephrin_rec_like"/>
    <property type="match status" value="4"/>
</dbReference>
<keyword evidence="2" id="KW-1133">Transmembrane helix</keyword>
<reference evidence="4" key="1">
    <citation type="submission" date="2012-08" db="EMBL/GenBank/DDBJ databases">
        <title>Comparative genomics of metastatic and non-metastatic Leishmania guyanensis provides insights into polygenic factors involved in Leishmania RNA virus infection.</title>
        <authorList>
            <person name="Smith D."/>
            <person name="Hertz-Fowler C."/>
            <person name="Martin R."/>
            <person name="Dickens N."/>
            <person name="Fasel N."/>
            <person name="Falquet L."/>
            <person name="Beverley S."/>
            <person name="Zangger H."/>
            <person name="Calderon-Copete S."/>
            <person name="Mottram J."/>
            <person name="Xenarios I."/>
        </authorList>
    </citation>
    <scope>NUCLEOTIDE SEQUENCE</scope>
    <source>
        <strain evidence="4">MHOM/BR/75/M4147/SSU:IR2SAT-LUC</strain>
    </source>
</reference>
<name>A0A1E1IWA3_LEIGU</name>
<dbReference type="InterPro" id="IPR009030">
    <property type="entry name" value="Growth_fac_rcpt_cys_sf"/>
</dbReference>